<sequence length="155" mass="16897">MLSELRVNEFVHETTAIGNRRKGVDTAGTPGLNTSEEGATDDLLTSHTPVGGATVVDTEMEGVKQPSSPANIQVTENDYGTFSPRKDSNDIQSIIWDSNKGHYNLSGRIHGNDSVTKEFDLNTQRDPHQLANSVWNSPVSGLESFAEKSRKATRL</sequence>
<proteinExistence type="predicted"/>
<accession>A0ACB9G325</accession>
<comment type="caution">
    <text evidence="1">The sequence shown here is derived from an EMBL/GenBank/DDBJ whole genome shotgun (WGS) entry which is preliminary data.</text>
</comment>
<evidence type="ECO:0000313" key="1">
    <source>
        <dbReference type="EMBL" id="KAI3777944.1"/>
    </source>
</evidence>
<name>A0ACB9G325_9ASTR</name>
<protein>
    <submittedName>
        <fullName evidence="1">Uncharacterized protein</fullName>
    </submittedName>
</protein>
<dbReference type="Proteomes" id="UP001056120">
    <property type="component" value="Linkage Group LG15"/>
</dbReference>
<evidence type="ECO:0000313" key="2">
    <source>
        <dbReference type="Proteomes" id="UP001056120"/>
    </source>
</evidence>
<organism evidence="1 2">
    <name type="scientific">Smallanthus sonchifolius</name>
    <dbReference type="NCBI Taxonomy" id="185202"/>
    <lineage>
        <taxon>Eukaryota</taxon>
        <taxon>Viridiplantae</taxon>
        <taxon>Streptophyta</taxon>
        <taxon>Embryophyta</taxon>
        <taxon>Tracheophyta</taxon>
        <taxon>Spermatophyta</taxon>
        <taxon>Magnoliopsida</taxon>
        <taxon>eudicotyledons</taxon>
        <taxon>Gunneridae</taxon>
        <taxon>Pentapetalae</taxon>
        <taxon>asterids</taxon>
        <taxon>campanulids</taxon>
        <taxon>Asterales</taxon>
        <taxon>Asteraceae</taxon>
        <taxon>Asteroideae</taxon>
        <taxon>Heliantheae alliance</taxon>
        <taxon>Millerieae</taxon>
        <taxon>Smallanthus</taxon>
    </lineage>
</organism>
<dbReference type="EMBL" id="CM042032">
    <property type="protein sequence ID" value="KAI3777944.1"/>
    <property type="molecule type" value="Genomic_DNA"/>
</dbReference>
<keyword evidence="2" id="KW-1185">Reference proteome</keyword>
<reference evidence="1 2" key="2">
    <citation type="journal article" date="2022" name="Mol. Ecol. Resour.">
        <title>The genomes of chicory, endive, great burdock and yacon provide insights into Asteraceae paleo-polyploidization history and plant inulin production.</title>
        <authorList>
            <person name="Fan W."/>
            <person name="Wang S."/>
            <person name="Wang H."/>
            <person name="Wang A."/>
            <person name="Jiang F."/>
            <person name="Liu H."/>
            <person name="Zhao H."/>
            <person name="Xu D."/>
            <person name="Zhang Y."/>
        </authorList>
    </citation>
    <scope>NUCLEOTIDE SEQUENCE [LARGE SCALE GENOMIC DNA]</scope>
    <source>
        <strain evidence="2">cv. Yunnan</strain>
        <tissue evidence="1">Leaves</tissue>
    </source>
</reference>
<reference evidence="2" key="1">
    <citation type="journal article" date="2022" name="Mol. Ecol. Resour.">
        <title>The genomes of chicory, endive, great burdock and yacon provide insights into Asteraceae palaeo-polyploidization history and plant inulin production.</title>
        <authorList>
            <person name="Fan W."/>
            <person name="Wang S."/>
            <person name="Wang H."/>
            <person name="Wang A."/>
            <person name="Jiang F."/>
            <person name="Liu H."/>
            <person name="Zhao H."/>
            <person name="Xu D."/>
            <person name="Zhang Y."/>
        </authorList>
    </citation>
    <scope>NUCLEOTIDE SEQUENCE [LARGE SCALE GENOMIC DNA]</scope>
    <source>
        <strain evidence="2">cv. Yunnan</strain>
    </source>
</reference>
<gene>
    <name evidence="1" type="ORF">L1987_47747</name>
</gene>